<dbReference type="OrthoDB" id="9796612at2"/>
<dbReference type="AlphaFoldDB" id="A0A1H9ZPY4"/>
<organism evidence="1 2">
    <name type="scientific">Natronincola peptidivorans</name>
    <dbReference type="NCBI Taxonomy" id="426128"/>
    <lineage>
        <taxon>Bacteria</taxon>
        <taxon>Bacillati</taxon>
        <taxon>Bacillota</taxon>
        <taxon>Clostridia</taxon>
        <taxon>Peptostreptococcales</taxon>
        <taxon>Natronincolaceae</taxon>
        <taxon>Natronincola</taxon>
    </lineage>
</organism>
<keyword evidence="2" id="KW-1185">Reference proteome</keyword>
<protein>
    <recommendedName>
        <fullName evidence="3">DUF4037 domain-containing protein</fullName>
    </recommendedName>
</protein>
<gene>
    <name evidence="1" type="ORF">SAMN05660297_00672</name>
</gene>
<dbReference type="EMBL" id="FOHU01000002">
    <property type="protein sequence ID" value="SES83804.1"/>
    <property type="molecule type" value="Genomic_DNA"/>
</dbReference>
<reference evidence="1 2" key="1">
    <citation type="submission" date="2016-10" db="EMBL/GenBank/DDBJ databases">
        <authorList>
            <person name="de Groot N.N."/>
        </authorList>
    </citation>
    <scope>NUCLEOTIDE SEQUENCE [LARGE SCALE GENOMIC DNA]</scope>
    <source>
        <strain evidence="1 2">DSM 18979</strain>
    </source>
</reference>
<dbReference type="Gene3D" id="1.20.120.580">
    <property type="entry name" value="bsu32300-like"/>
    <property type="match status" value="1"/>
</dbReference>
<accession>A0A1H9ZPY4</accession>
<evidence type="ECO:0008006" key="3">
    <source>
        <dbReference type="Google" id="ProtNLM"/>
    </source>
</evidence>
<dbReference type="STRING" id="426128.SAMN05660297_00672"/>
<evidence type="ECO:0000313" key="1">
    <source>
        <dbReference type="EMBL" id="SES83804.1"/>
    </source>
</evidence>
<dbReference type="Proteomes" id="UP000199568">
    <property type="component" value="Unassembled WGS sequence"/>
</dbReference>
<dbReference type="RefSeq" id="WP_090439311.1">
    <property type="nucleotide sequence ID" value="NZ_FOHU01000002.1"/>
</dbReference>
<proteinExistence type="predicted"/>
<name>A0A1H9ZPY4_9FIRM</name>
<sequence>MKKKRGKNMINFKQKLDKLDIYAEILSVAATTEKIVFIKSPLIYGGAERYIILGYKLILEASKEMLEHYDFSNSNEPEAIVKILGTNRVYPPWLTKSLAKNINYGILKNNEDLLLQMDKEKLYYLLDEFIKDFRHYRKFVLEYVI</sequence>
<evidence type="ECO:0000313" key="2">
    <source>
        <dbReference type="Proteomes" id="UP000199568"/>
    </source>
</evidence>
<dbReference type="InterPro" id="IPR037038">
    <property type="entry name" value="HepT-like_sf"/>
</dbReference>